<reference evidence="4 5" key="1">
    <citation type="submission" date="2024-07" db="EMBL/GenBank/DDBJ databases">
        <title>Draft sequence of the Neodothiora populina.</title>
        <authorList>
            <person name="Drown D.D."/>
            <person name="Schuette U.S."/>
            <person name="Buechlein A.B."/>
            <person name="Rusch D.R."/>
            <person name="Winton L.W."/>
            <person name="Adams G.A."/>
        </authorList>
    </citation>
    <scope>NUCLEOTIDE SEQUENCE [LARGE SCALE GENOMIC DNA]</scope>
    <source>
        <strain evidence="4 5">CPC 39397</strain>
    </source>
</reference>
<keyword evidence="3" id="KW-0472">Membrane</keyword>
<feature type="region of interest" description="Disordered" evidence="2">
    <location>
        <begin position="214"/>
        <end position="251"/>
    </location>
</feature>
<feature type="compositionally biased region" description="Polar residues" evidence="2">
    <location>
        <begin position="61"/>
        <end position="71"/>
    </location>
</feature>
<sequence length="521" mass="57716">MIIHRRCNATNANASTQYHLDTILDFLLLSQTLNAVMPSIATDELRDTSPAPRPSLPNHRLATSSSYSSHPDGQPDAPLFRGRLQTKSGADSKASPLEAPPLPRRRSSILSFTSLDETRYSARDYIRPGLGLDGDDPALHEEASNWHSSPIAFAFLPAVAGLFFTNGSAFVTDILLLALAALFLNWSVRIPWDWYHSAQLSVRIPPRLCSDTIDEEESESDGQPNGKPASLGDSSTTLPQQGRTGTLSDQPDEVADAVSRLRYHEVLALALTFVMPICAAYLLHLIRCQLSRPSEGLVSHYNLTIFLLAAEIRPMRQLIRLITNRTLHLQRIANGPHDPPAIGAGLGRSIEDIAERLTVLERGAKNEGDHAIVSTSIQKDMTALSADIRRRYEPRLEALERAVRRYEKRATTLTLLTEQRLQSLEARLHDALSLAAVAAQSTNKPGIVIAVLSAASRLLMLPLEVVWLFLSWPLHTLESLLAGASDFIYGRPKKRTRKNDSVQLKSKSDRKRDEAYFGRQR</sequence>
<proteinExistence type="predicted"/>
<comment type="caution">
    <text evidence="4">The sequence shown here is derived from an EMBL/GenBank/DDBJ whole genome shotgun (WGS) entry which is preliminary data.</text>
</comment>
<dbReference type="Proteomes" id="UP001562354">
    <property type="component" value="Unassembled WGS sequence"/>
</dbReference>
<name>A0ABR3P8T8_9PEZI</name>
<evidence type="ECO:0000256" key="2">
    <source>
        <dbReference type="SAM" id="MobiDB-lite"/>
    </source>
</evidence>
<feature type="region of interest" description="Disordered" evidence="2">
    <location>
        <begin position="495"/>
        <end position="521"/>
    </location>
</feature>
<keyword evidence="3" id="KW-1133">Transmembrane helix</keyword>
<feature type="coiled-coil region" evidence="1">
    <location>
        <begin position="389"/>
        <end position="416"/>
    </location>
</feature>
<dbReference type="RefSeq" id="XP_069198855.1">
    <property type="nucleotide sequence ID" value="XM_069347739.1"/>
</dbReference>
<organism evidence="4 5">
    <name type="scientific">Neodothiora populina</name>
    <dbReference type="NCBI Taxonomy" id="2781224"/>
    <lineage>
        <taxon>Eukaryota</taxon>
        <taxon>Fungi</taxon>
        <taxon>Dikarya</taxon>
        <taxon>Ascomycota</taxon>
        <taxon>Pezizomycotina</taxon>
        <taxon>Dothideomycetes</taxon>
        <taxon>Dothideomycetidae</taxon>
        <taxon>Dothideales</taxon>
        <taxon>Dothioraceae</taxon>
        <taxon>Neodothiora</taxon>
    </lineage>
</organism>
<dbReference type="PANTHER" id="PTHR42032:SF1">
    <property type="entry name" value="YALI0E30679P"/>
    <property type="match status" value="1"/>
</dbReference>
<accession>A0ABR3P8T8</accession>
<keyword evidence="3" id="KW-0812">Transmembrane</keyword>
<feature type="transmembrane region" description="Helical" evidence="3">
    <location>
        <begin position="266"/>
        <end position="286"/>
    </location>
</feature>
<evidence type="ECO:0000256" key="1">
    <source>
        <dbReference type="SAM" id="Coils"/>
    </source>
</evidence>
<dbReference type="EMBL" id="JBFMKM010000012">
    <property type="protein sequence ID" value="KAL1302579.1"/>
    <property type="molecule type" value="Genomic_DNA"/>
</dbReference>
<keyword evidence="1" id="KW-0175">Coiled coil</keyword>
<feature type="region of interest" description="Disordered" evidence="2">
    <location>
        <begin position="44"/>
        <end position="82"/>
    </location>
</feature>
<feature type="compositionally biased region" description="Polar residues" evidence="2">
    <location>
        <begin position="232"/>
        <end position="249"/>
    </location>
</feature>
<protein>
    <submittedName>
        <fullName evidence="4">Uncharacterized protein</fullName>
    </submittedName>
</protein>
<feature type="compositionally biased region" description="Basic and acidic residues" evidence="2">
    <location>
        <begin position="506"/>
        <end position="521"/>
    </location>
</feature>
<dbReference type="GeneID" id="95976660"/>
<evidence type="ECO:0000313" key="5">
    <source>
        <dbReference type="Proteomes" id="UP001562354"/>
    </source>
</evidence>
<feature type="transmembrane region" description="Helical" evidence="3">
    <location>
        <begin position="151"/>
        <end position="184"/>
    </location>
</feature>
<keyword evidence="5" id="KW-1185">Reference proteome</keyword>
<evidence type="ECO:0000313" key="4">
    <source>
        <dbReference type="EMBL" id="KAL1302579.1"/>
    </source>
</evidence>
<gene>
    <name evidence="4" type="ORF">AAFC00_002958</name>
</gene>
<dbReference type="PANTHER" id="PTHR42032">
    <property type="entry name" value="YALI0E30679P"/>
    <property type="match status" value="1"/>
</dbReference>
<evidence type="ECO:0000256" key="3">
    <source>
        <dbReference type="SAM" id="Phobius"/>
    </source>
</evidence>